<feature type="region of interest" description="Disordered" evidence="1">
    <location>
        <begin position="539"/>
        <end position="579"/>
    </location>
</feature>
<evidence type="ECO:0000313" key="3">
    <source>
        <dbReference type="EMBL" id="DAZ97477.1"/>
    </source>
</evidence>
<protein>
    <submittedName>
        <fullName evidence="3">Uncharacterized protein</fullName>
    </submittedName>
</protein>
<evidence type="ECO:0000256" key="1">
    <source>
        <dbReference type="SAM" id="MobiDB-lite"/>
    </source>
</evidence>
<name>A0AAV2YR44_9STRA</name>
<proteinExistence type="predicted"/>
<comment type="caution">
    <text evidence="3">The sequence shown here is derived from an EMBL/GenBank/DDBJ whole genome shotgun (WGS) entry which is preliminary data.</text>
</comment>
<reference evidence="3" key="1">
    <citation type="submission" date="2022-11" db="EMBL/GenBank/DDBJ databases">
        <authorList>
            <person name="Morgan W.R."/>
            <person name="Tartar A."/>
        </authorList>
    </citation>
    <scope>NUCLEOTIDE SEQUENCE</scope>
    <source>
        <strain evidence="3">ARSEF 373</strain>
    </source>
</reference>
<feature type="signal peptide" evidence="2">
    <location>
        <begin position="1"/>
        <end position="24"/>
    </location>
</feature>
<dbReference type="GO" id="GO:0016755">
    <property type="term" value="F:aminoacyltransferase activity"/>
    <property type="evidence" value="ECO:0007669"/>
    <property type="project" value="InterPro"/>
</dbReference>
<accession>A0AAV2YR44</accession>
<dbReference type="AlphaFoldDB" id="A0AAV2YR44"/>
<feature type="chain" id="PRO_5043707856" evidence="2">
    <location>
        <begin position="25"/>
        <end position="611"/>
    </location>
</feature>
<feature type="compositionally biased region" description="Pro residues" evidence="1">
    <location>
        <begin position="480"/>
        <end position="498"/>
    </location>
</feature>
<dbReference type="InterPro" id="IPR032048">
    <property type="entry name" value="TGase_elicitor"/>
</dbReference>
<organism evidence="3 4">
    <name type="scientific">Lagenidium giganteum</name>
    <dbReference type="NCBI Taxonomy" id="4803"/>
    <lineage>
        <taxon>Eukaryota</taxon>
        <taxon>Sar</taxon>
        <taxon>Stramenopiles</taxon>
        <taxon>Oomycota</taxon>
        <taxon>Peronosporomycetes</taxon>
        <taxon>Pythiales</taxon>
        <taxon>Pythiaceae</taxon>
    </lineage>
</organism>
<sequence length="611" mass="66523">MVATPTSMITFAAIALSALHGVMATPLDLNPTTDVGDVVELGPKHPAYGSQVPKDSYAFRTTNHDEPSGAAASNSSETTQRKLEATNTDIQRLETHFGAKMERNFGVLSGNEYKSAEFSPVPWPSSYWPIYQDGINYQWKSGEKSPSEKYAEAYGLDVTTFTERISRNNGVLSQSSRRECSSNADCSNLGDGSVCGRRRGESKGYCIPGWFGICHAWAPAAIMEPEPRCAVRKGSVKFEPFDIKALLTQIYDGANVGTVFTGARFNGPDNAPNNKDQYGRFRDAARRDIGAGFFHIAMTNIMGRFKKSFVVDVTAGSEVWNQPVRKYEVLDMYLVDTAQVAREIYKTDRYPFNNAMKQLAYVRTKFSWIVEAGENGPLVSTGAVDQYTKSAEYTYLLELDGKQNIIGGEWLWDSNDEHPDFLWFPTGRPSESTVTNVGLSYKDVRELLDASVRCEDLNGGGGNTPSATPSATPSTTPSATPVPVPGPAPGPGPVPAPGPNSAGEGEYEYIGSHPDRAGYTRWCNQNCPGNCPSNMCRKRSGSSNNNNNSNNNNGGGNHNNGGGNNNNNNNGGNTGGRYRYIGSHPDREGYTRWCNYNCPGNCPTDMCALNQ</sequence>
<keyword evidence="4" id="KW-1185">Reference proteome</keyword>
<dbReference type="Gene3D" id="3.30.40.240">
    <property type="entry name" value="Transglutaminase elicitor, body domain"/>
    <property type="match status" value="1"/>
</dbReference>
<dbReference type="Pfam" id="PF16683">
    <property type="entry name" value="TGase_elicitor"/>
    <property type="match status" value="1"/>
</dbReference>
<evidence type="ECO:0000256" key="2">
    <source>
        <dbReference type="SAM" id="SignalP"/>
    </source>
</evidence>
<evidence type="ECO:0000313" key="4">
    <source>
        <dbReference type="Proteomes" id="UP001146120"/>
    </source>
</evidence>
<feature type="compositionally biased region" description="Low complexity" evidence="1">
    <location>
        <begin position="541"/>
        <end position="552"/>
    </location>
</feature>
<feature type="region of interest" description="Disordered" evidence="1">
    <location>
        <begin position="58"/>
        <end position="82"/>
    </location>
</feature>
<feature type="compositionally biased region" description="Gly residues" evidence="1">
    <location>
        <begin position="553"/>
        <end position="564"/>
    </location>
</feature>
<feature type="compositionally biased region" description="Low complexity" evidence="1">
    <location>
        <begin position="464"/>
        <end position="479"/>
    </location>
</feature>
<gene>
    <name evidence="3" type="ORF">N0F65_009960</name>
</gene>
<dbReference type="Proteomes" id="UP001146120">
    <property type="component" value="Unassembled WGS sequence"/>
</dbReference>
<dbReference type="EMBL" id="DAKRPA010000134">
    <property type="protein sequence ID" value="DAZ97477.1"/>
    <property type="molecule type" value="Genomic_DNA"/>
</dbReference>
<reference evidence="3" key="2">
    <citation type="journal article" date="2023" name="Microbiol Resour">
        <title>Decontamination and Annotation of the Draft Genome Sequence of the Oomycete Lagenidium giganteum ARSEF 373.</title>
        <authorList>
            <person name="Morgan W.R."/>
            <person name="Tartar A."/>
        </authorList>
    </citation>
    <scope>NUCLEOTIDE SEQUENCE</scope>
    <source>
        <strain evidence="3">ARSEF 373</strain>
    </source>
</reference>
<keyword evidence="2" id="KW-0732">Signal</keyword>
<feature type="region of interest" description="Disordered" evidence="1">
    <location>
        <begin position="455"/>
        <end position="511"/>
    </location>
</feature>